<name>A0ABR1IIR0_9AGAR</name>
<accession>A0ABR1IIR0</accession>
<evidence type="ECO:0000256" key="1">
    <source>
        <dbReference type="SAM" id="MobiDB-lite"/>
    </source>
</evidence>
<evidence type="ECO:0000313" key="2">
    <source>
        <dbReference type="EMBL" id="KAK7433724.1"/>
    </source>
</evidence>
<keyword evidence="3" id="KW-1185">Reference proteome</keyword>
<feature type="region of interest" description="Disordered" evidence="1">
    <location>
        <begin position="84"/>
        <end position="187"/>
    </location>
</feature>
<sequence length="417" mass="45924">MSTSDAWETWNRMLDTLLQKQSTETQEDFNGRIVKGGRKGTMAIYRALAHVMEKVVMDPSMLDGKILCLNDVILAICPDIASQPVPSTAGPPPSAATSSSKAKGKQRELDIVPERPVIQTPTAPPPSSKAKEELEIVPETPVIQTPTGTPAPDISASTAPITGPSPSADTPAQVPQPSQPPTSNKRSLELVSAARHPVDEALKARWVNEMETYLRAPDVVGDDWKDAVDALVSLEAAYGFKSPLKSLPTTRRPPAIQHWVSRGRNEAVPGPLHRLTPDDFHPQLLTWWNELMPSWRKRDEDGEGLKEGTWKKEVQGEWGVLRTPGNNGLYSVLACMRWWLRMEVDPIEVGEDELYYTANASSEWKEMLEEVVWVIDSLAASESPSQPPSKKPRSSTTFKPAPKSASISKPRSSQHLK</sequence>
<feature type="region of interest" description="Disordered" evidence="1">
    <location>
        <begin position="380"/>
        <end position="417"/>
    </location>
</feature>
<feature type="compositionally biased region" description="Polar residues" evidence="1">
    <location>
        <begin position="155"/>
        <end position="185"/>
    </location>
</feature>
<dbReference type="EMBL" id="JBANRG010000142">
    <property type="protein sequence ID" value="KAK7433724.1"/>
    <property type="molecule type" value="Genomic_DNA"/>
</dbReference>
<comment type="caution">
    <text evidence="2">The sequence shown here is derived from an EMBL/GenBank/DDBJ whole genome shotgun (WGS) entry which is preliminary data.</text>
</comment>
<proteinExistence type="predicted"/>
<dbReference type="Proteomes" id="UP001498398">
    <property type="component" value="Unassembled WGS sequence"/>
</dbReference>
<evidence type="ECO:0000313" key="3">
    <source>
        <dbReference type="Proteomes" id="UP001498398"/>
    </source>
</evidence>
<protein>
    <submittedName>
        <fullName evidence="2">SERTA domain-containing protein 3</fullName>
    </submittedName>
</protein>
<organism evidence="2 3">
    <name type="scientific">Marasmiellus scandens</name>
    <dbReference type="NCBI Taxonomy" id="2682957"/>
    <lineage>
        <taxon>Eukaryota</taxon>
        <taxon>Fungi</taxon>
        <taxon>Dikarya</taxon>
        <taxon>Basidiomycota</taxon>
        <taxon>Agaricomycotina</taxon>
        <taxon>Agaricomycetes</taxon>
        <taxon>Agaricomycetidae</taxon>
        <taxon>Agaricales</taxon>
        <taxon>Marasmiineae</taxon>
        <taxon>Omphalotaceae</taxon>
        <taxon>Marasmiellus</taxon>
    </lineage>
</organism>
<gene>
    <name evidence="2" type="primary">RBT1_31</name>
    <name evidence="2" type="ORF">VKT23_020605</name>
</gene>
<reference evidence="2 3" key="1">
    <citation type="submission" date="2024-01" db="EMBL/GenBank/DDBJ databases">
        <title>A draft genome for the cacao thread blight pathogen Marasmiellus scandens.</title>
        <authorList>
            <person name="Baruah I.K."/>
            <person name="Leung J."/>
            <person name="Bukari Y."/>
            <person name="Amoako-Attah I."/>
            <person name="Meinhardt L.W."/>
            <person name="Bailey B.A."/>
            <person name="Cohen S.P."/>
        </authorList>
    </citation>
    <scope>NUCLEOTIDE SEQUENCE [LARGE SCALE GENOMIC DNA]</scope>
    <source>
        <strain evidence="2 3">GH-19</strain>
    </source>
</reference>